<evidence type="ECO:0000313" key="17">
    <source>
        <dbReference type="EMBL" id="RSH77820.1"/>
    </source>
</evidence>
<comment type="similarity">
    <text evidence="4 14">Belongs to the FAD-dependent glycerol-3-phosphate dehydrogenase family.</text>
</comment>
<proteinExistence type="inferred from homology"/>
<dbReference type="GO" id="GO:0005509">
    <property type="term" value="F:calcium ion binding"/>
    <property type="evidence" value="ECO:0007669"/>
    <property type="project" value="InterPro"/>
</dbReference>
<keyword evidence="18" id="KW-1185">Reference proteome</keyword>
<dbReference type="FunFam" id="3.30.9.10:FF:000001">
    <property type="entry name" value="Glycerol-3-phosphate dehydrogenase"/>
    <property type="match status" value="1"/>
</dbReference>
<evidence type="ECO:0000256" key="14">
    <source>
        <dbReference type="RuleBase" id="RU361217"/>
    </source>
</evidence>
<feature type="signal peptide" evidence="15">
    <location>
        <begin position="1"/>
        <end position="23"/>
    </location>
</feature>
<keyword evidence="6 14" id="KW-0285">Flavoprotein</keyword>
<organism evidence="17 18">
    <name type="scientific">Apiotrichum porosum</name>
    <dbReference type="NCBI Taxonomy" id="105984"/>
    <lineage>
        <taxon>Eukaryota</taxon>
        <taxon>Fungi</taxon>
        <taxon>Dikarya</taxon>
        <taxon>Basidiomycota</taxon>
        <taxon>Agaricomycotina</taxon>
        <taxon>Tremellomycetes</taxon>
        <taxon>Trichosporonales</taxon>
        <taxon>Trichosporonaceae</taxon>
        <taxon>Apiotrichum</taxon>
    </lineage>
</organism>
<name>A0A427XFZ6_9TREE</name>
<comment type="subcellular location">
    <subcellularLocation>
        <location evidence="2">Mitochondrion</location>
    </subcellularLocation>
</comment>
<dbReference type="Gene3D" id="1.10.238.10">
    <property type="entry name" value="EF-hand"/>
    <property type="match status" value="1"/>
</dbReference>
<dbReference type="PROSITE" id="PS00977">
    <property type="entry name" value="FAD_G3PDH_1"/>
    <property type="match status" value="1"/>
</dbReference>
<evidence type="ECO:0000256" key="9">
    <source>
        <dbReference type="ARBA" id="ARBA00022827"/>
    </source>
</evidence>
<evidence type="ECO:0000256" key="11">
    <source>
        <dbReference type="ARBA" id="ARBA00022946"/>
    </source>
</evidence>
<evidence type="ECO:0000256" key="5">
    <source>
        <dbReference type="ARBA" id="ARBA00013029"/>
    </source>
</evidence>
<dbReference type="PROSITE" id="PS50222">
    <property type="entry name" value="EF_HAND_2"/>
    <property type="match status" value="1"/>
</dbReference>
<keyword evidence="15" id="KW-0732">Signal</keyword>
<dbReference type="PROSITE" id="PS00978">
    <property type="entry name" value="FAD_G3PDH_2"/>
    <property type="match status" value="1"/>
</dbReference>
<dbReference type="Gene3D" id="3.50.50.60">
    <property type="entry name" value="FAD/NAD(P)-binding domain"/>
    <property type="match status" value="1"/>
</dbReference>
<keyword evidence="8" id="KW-0677">Repeat</keyword>
<evidence type="ECO:0000256" key="15">
    <source>
        <dbReference type="SAM" id="SignalP"/>
    </source>
</evidence>
<dbReference type="InterPro" id="IPR000447">
    <property type="entry name" value="G3P_DH_FAD-dep"/>
</dbReference>
<dbReference type="Pfam" id="PF01266">
    <property type="entry name" value="DAO"/>
    <property type="match status" value="1"/>
</dbReference>
<feature type="chain" id="PRO_5019199624" description="Glycerol-3-phosphate dehydrogenase" evidence="15">
    <location>
        <begin position="24"/>
        <end position="775"/>
    </location>
</feature>
<evidence type="ECO:0000256" key="8">
    <source>
        <dbReference type="ARBA" id="ARBA00022737"/>
    </source>
</evidence>
<dbReference type="SUPFAM" id="SSF51905">
    <property type="entry name" value="FAD/NAD(P)-binding domain"/>
    <property type="match status" value="1"/>
</dbReference>
<dbReference type="Proteomes" id="UP000279236">
    <property type="component" value="Unassembled WGS sequence"/>
</dbReference>
<sequence>MFRAALFPSRRAALVAATSVVAAGTLYATQRETALEGNTPVTKRRPGPLWAPMTRKQMLDHLRTSGVFIKRTEHGGPEPGTVDLSKIGKESDDDDVFDLLIVGGGATGAGTALDAASRGLKIAMVERDDFASGTSSKSTKLVHGGVRYLQKAIMELDYEQYKLVREALRERKIFLTTAPYLSNMVPILLPVYTWWQLPYYYVGSKMYDLLAGKENMESAYWMGPGRSLEAFPMLKTDGLVGSVVYYDGQHNDSRMNMALVSTAVQHGGIVANQCEVVALHKQIDPTKLGKLRIHAATLKDRMTGEEFVVRCRGVINATGPFSDGVRKLDDPTIQNIVAPSSGVHITLPNYYGPKTMGLLDPATSDGRVIFFLPWQGNVIAGTTDSPCDVDQNPIPQEQEIQWILDEVRRYLSPDIKVRRGDVLSAWSGIRPLVRDPAAKNTESLVRNHMINISEGGLLTIAGGKWTTYRAMAEETVDAAIKEFDLKPNGPSQTARIKLIGAHAWTPTMYIKLIQQFGLETDVAKHLSESYGDRAWAVASMEKPTGLSWPIHGTRLSPLYPYLEGEARYAVRHEFALHATDFVGRRTRLSFLNVQVTLEALPRIIDIMGEELGWDGKTKREEFENAIQYLYSMGLPQTTKLTLDEVRSRGGNAGVLGLINKTEAAVYARSAFSPKELTRLKEQFAKLDFDNDQRITRDDLMHAMKNMGYTPNTATADGILAEVDFGRTGAVDFEHFLDIAAGLKELQLDNAFTHIAKLDEDSKAARIPVERSGGGA</sequence>
<dbReference type="AlphaFoldDB" id="A0A427XFZ6"/>
<dbReference type="GeneID" id="39587423"/>
<protein>
    <recommendedName>
        <fullName evidence="5 14">Glycerol-3-phosphate dehydrogenase</fullName>
        <ecNumber evidence="5 14">1.1.5.3</ecNumber>
    </recommendedName>
</protein>
<evidence type="ECO:0000256" key="13">
    <source>
        <dbReference type="ARBA" id="ARBA00023128"/>
    </source>
</evidence>
<comment type="caution">
    <text evidence="17">The sequence shown here is derived from an EMBL/GenBank/DDBJ whole genome shotgun (WGS) entry which is preliminary data.</text>
</comment>
<dbReference type="InterPro" id="IPR038299">
    <property type="entry name" value="DAO_C_sf"/>
</dbReference>
<keyword evidence="11" id="KW-0809">Transit peptide</keyword>
<evidence type="ECO:0000256" key="3">
    <source>
        <dbReference type="ARBA" id="ARBA00004745"/>
    </source>
</evidence>
<dbReference type="EC" id="1.1.5.3" evidence="5 14"/>
<dbReference type="InterPro" id="IPR036188">
    <property type="entry name" value="FAD/NAD-bd_sf"/>
</dbReference>
<evidence type="ECO:0000256" key="4">
    <source>
        <dbReference type="ARBA" id="ARBA00007330"/>
    </source>
</evidence>
<evidence type="ECO:0000259" key="16">
    <source>
        <dbReference type="PROSITE" id="PS50222"/>
    </source>
</evidence>
<keyword evidence="10" id="KW-0106">Calcium</keyword>
<dbReference type="PROSITE" id="PS00018">
    <property type="entry name" value="EF_HAND_1"/>
    <property type="match status" value="1"/>
</dbReference>
<dbReference type="GO" id="GO:0006072">
    <property type="term" value="P:glycerol-3-phosphate metabolic process"/>
    <property type="evidence" value="ECO:0007669"/>
    <property type="project" value="UniProtKB-UniRule"/>
</dbReference>
<gene>
    <name evidence="17" type="primary">GUT2</name>
    <name evidence="17" type="ORF">EHS24_002880</name>
</gene>
<dbReference type="GO" id="GO:0004368">
    <property type="term" value="F:glycerol-3-phosphate dehydrogenase (quinone) activity"/>
    <property type="evidence" value="ECO:0007669"/>
    <property type="project" value="UniProtKB-EC"/>
</dbReference>
<keyword evidence="9" id="KW-0274">FAD</keyword>
<dbReference type="GO" id="GO:0005739">
    <property type="term" value="C:mitochondrion"/>
    <property type="evidence" value="ECO:0007669"/>
    <property type="project" value="UniProtKB-SubCell"/>
</dbReference>
<reference evidence="17 18" key="1">
    <citation type="submission" date="2018-11" db="EMBL/GenBank/DDBJ databases">
        <title>Genome sequence of Apiotrichum porosum DSM 27194.</title>
        <authorList>
            <person name="Aliyu H."/>
            <person name="Gorte O."/>
            <person name="Ochsenreither K."/>
        </authorList>
    </citation>
    <scope>NUCLEOTIDE SEQUENCE [LARGE SCALE GENOMIC DNA]</scope>
    <source>
        <strain evidence="17 18">DSM 27194</strain>
    </source>
</reference>
<dbReference type="SUPFAM" id="SSF47473">
    <property type="entry name" value="EF-hand"/>
    <property type="match status" value="1"/>
</dbReference>
<dbReference type="InterPro" id="IPR011992">
    <property type="entry name" value="EF-hand-dom_pair"/>
</dbReference>
<dbReference type="OrthoDB" id="264015at2759"/>
<dbReference type="PRINTS" id="PR01001">
    <property type="entry name" value="FADG3PDH"/>
</dbReference>
<dbReference type="InterPro" id="IPR002048">
    <property type="entry name" value="EF_hand_dom"/>
</dbReference>
<evidence type="ECO:0000256" key="7">
    <source>
        <dbReference type="ARBA" id="ARBA00022723"/>
    </source>
</evidence>
<feature type="domain" description="EF-hand" evidence="16">
    <location>
        <begin position="674"/>
        <end position="709"/>
    </location>
</feature>
<keyword evidence="12 14" id="KW-0560">Oxidoreductase</keyword>
<dbReference type="STRING" id="105984.A0A427XFZ6"/>
<evidence type="ECO:0000256" key="6">
    <source>
        <dbReference type="ARBA" id="ARBA00022630"/>
    </source>
</evidence>
<evidence type="ECO:0000256" key="12">
    <source>
        <dbReference type="ARBA" id="ARBA00023002"/>
    </source>
</evidence>
<comment type="catalytic activity">
    <reaction evidence="14">
        <text>a quinone + sn-glycerol 3-phosphate = dihydroxyacetone phosphate + a quinol</text>
        <dbReference type="Rhea" id="RHEA:18977"/>
        <dbReference type="ChEBI" id="CHEBI:24646"/>
        <dbReference type="ChEBI" id="CHEBI:57597"/>
        <dbReference type="ChEBI" id="CHEBI:57642"/>
        <dbReference type="ChEBI" id="CHEBI:132124"/>
        <dbReference type="EC" id="1.1.5.3"/>
    </reaction>
</comment>
<dbReference type="SMART" id="SM00054">
    <property type="entry name" value="EFh"/>
    <property type="match status" value="2"/>
</dbReference>
<dbReference type="SUPFAM" id="SSF54373">
    <property type="entry name" value="FAD-linked reductases, C-terminal domain"/>
    <property type="match status" value="1"/>
</dbReference>
<dbReference type="Gene3D" id="1.10.8.870">
    <property type="entry name" value="Alpha-glycerophosphate oxidase, cap domain"/>
    <property type="match status" value="1"/>
</dbReference>
<dbReference type="PANTHER" id="PTHR11985">
    <property type="entry name" value="GLYCEROL-3-PHOSPHATE DEHYDROGENASE"/>
    <property type="match status" value="1"/>
</dbReference>
<dbReference type="InterPro" id="IPR031656">
    <property type="entry name" value="DAO_C"/>
</dbReference>
<dbReference type="PANTHER" id="PTHR11985:SF15">
    <property type="entry name" value="GLYCEROL-3-PHOSPHATE DEHYDROGENASE, MITOCHONDRIAL"/>
    <property type="match status" value="1"/>
</dbReference>
<dbReference type="InterPro" id="IPR018247">
    <property type="entry name" value="EF_Hand_1_Ca_BS"/>
</dbReference>
<dbReference type="CDD" id="cd00051">
    <property type="entry name" value="EFh"/>
    <property type="match status" value="1"/>
</dbReference>
<dbReference type="Pfam" id="PF16901">
    <property type="entry name" value="DAO_C"/>
    <property type="match status" value="1"/>
</dbReference>
<accession>A0A427XFZ6</accession>
<evidence type="ECO:0000313" key="18">
    <source>
        <dbReference type="Proteomes" id="UP000279236"/>
    </source>
</evidence>
<comment type="pathway">
    <text evidence="3">Polyol metabolism; glycerol degradation.</text>
</comment>
<dbReference type="Gene3D" id="3.30.9.10">
    <property type="entry name" value="D-Amino Acid Oxidase, subunit A, domain 2"/>
    <property type="match status" value="1"/>
</dbReference>
<dbReference type="InterPro" id="IPR006076">
    <property type="entry name" value="FAD-dep_OxRdtase"/>
</dbReference>
<evidence type="ECO:0000256" key="10">
    <source>
        <dbReference type="ARBA" id="ARBA00022837"/>
    </source>
</evidence>
<evidence type="ECO:0000256" key="1">
    <source>
        <dbReference type="ARBA" id="ARBA00001974"/>
    </source>
</evidence>
<dbReference type="EMBL" id="RSCE01000014">
    <property type="protein sequence ID" value="RSH77820.1"/>
    <property type="molecule type" value="Genomic_DNA"/>
</dbReference>
<comment type="cofactor">
    <cofactor evidence="1 14">
        <name>FAD</name>
        <dbReference type="ChEBI" id="CHEBI:57692"/>
    </cofactor>
</comment>
<dbReference type="RefSeq" id="XP_028472967.1">
    <property type="nucleotide sequence ID" value="XM_028618600.1"/>
</dbReference>
<evidence type="ECO:0000256" key="2">
    <source>
        <dbReference type="ARBA" id="ARBA00004173"/>
    </source>
</evidence>
<keyword evidence="7" id="KW-0479">Metal-binding</keyword>
<keyword evidence="13" id="KW-0496">Mitochondrion</keyword>
<dbReference type="FunFam" id="1.10.8.870:FF:000001">
    <property type="entry name" value="Glycerol-3-phosphate dehydrogenase"/>
    <property type="match status" value="1"/>
</dbReference>
<dbReference type="Pfam" id="PF13499">
    <property type="entry name" value="EF-hand_7"/>
    <property type="match status" value="1"/>
</dbReference>